<dbReference type="Proteomes" id="UP000236634">
    <property type="component" value="Unassembled WGS sequence"/>
</dbReference>
<organism evidence="3 4">
    <name type="scientific">Hoylesella timonensis</name>
    <dbReference type="NCBI Taxonomy" id="386414"/>
    <lineage>
        <taxon>Bacteria</taxon>
        <taxon>Pseudomonadati</taxon>
        <taxon>Bacteroidota</taxon>
        <taxon>Bacteroidia</taxon>
        <taxon>Bacteroidales</taxon>
        <taxon>Prevotellaceae</taxon>
        <taxon>Hoylesella</taxon>
    </lineage>
</organism>
<accession>A0A2K0XE86</accession>
<dbReference type="PROSITE" id="PS01047">
    <property type="entry name" value="HMA_1"/>
    <property type="match status" value="1"/>
</dbReference>
<dbReference type="Pfam" id="PF00403">
    <property type="entry name" value="HMA"/>
    <property type="match status" value="1"/>
</dbReference>
<name>A0A2K0XE86_9BACT</name>
<dbReference type="PROSITE" id="PS50846">
    <property type="entry name" value="HMA_2"/>
    <property type="match status" value="1"/>
</dbReference>
<dbReference type="CDD" id="cd00371">
    <property type="entry name" value="HMA"/>
    <property type="match status" value="1"/>
</dbReference>
<dbReference type="InterPro" id="IPR017969">
    <property type="entry name" value="Heavy-metal-associated_CS"/>
</dbReference>
<feature type="domain" description="HMA" evidence="2">
    <location>
        <begin position="2"/>
        <end position="68"/>
    </location>
</feature>
<evidence type="ECO:0000256" key="1">
    <source>
        <dbReference type="ARBA" id="ARBA00022723"/>
    </source>
</evidence>
<dbReference type="InterPro" id="IPR006121">
    <property type="entry name" value="HMA_dom"/>
</dbReference>
<dbReference type="SUPFAM" id="SSF55008">
    <property type="entry name" value="HMA, heavy metal-associated domain"/>
    <property type="match status" value="1"/>
</dbReference>
<evidence type="ECO:0000313" key="3">
    <source>
        <dbReference type="EMBL" id="PNP92851.1"/>
    </source>
</evidence>
<dbReference type="FunFam" id="3.30.70.100:FF:000005">
    <property type="entry name" value="Copper-exporting P-type ATPase A"/>
    <property type="match status" value="1"/>
</dbReference>
<dbReference type="PANTHER" id="PTHR46594:SF4">
    <property type="entry name" value="P-TYPE CATION-TRANSPORTING ATPASE"/>
    <property type="match status" value="1"/>
</dbReference>
<comment type="caution">
    <text evidence="3">The sequence shown here is derived from an EMBL/GenBank/DDBJ whole genome shotgun (WGS) entry which is preliminary data.</text>
</comment>
<dbReference type="PANTHER" id="PTHR46594">
    <property type="entry name" value="P-TYPE CATION-TRANSPORTING ATPASE"/>
    <property type="match status" value="1"/>
</dbReference>
<protein>
    <submittedName>
        <fullName evidence="3">Copper resistance protein CopZ</fullName>
    </submittedName>
</protein>
<dbReference type="RefSeq" id="WP_103003860.1">
    <property type="nucleotide sequence ID" value="NZ_JBETXI010000001.1"/>
</dbReference>
<reference evidence="3 4" key="1">
    <citation type="submission" date="2017-03" db="EMBL/GenBank/DDBJ databases">
        <authorList>
            <person name="Afonso C.L."/>
            <person name="Miller P.J."/>
            <person name="Scott M.A."/>
            <person name="Spackman E."/>
            <person name="Goraichik I."/>
            <person name="Dimitrov K.M."/>
            <person name="Suarez D.L."/>
            <person name="Swayne D.E."/>
        </authorList>
    </citation>
    <scope>NUCLEOTIDE SEQUENCE [LARGE SCALE GENOMIC DNA]</scope>
    <source>
        <strain evidence="3 4">DNF00076</strain>
    </source>
</reference>
<dbReference type="InterPro" id="IPR036163">
    <property type="entry name" value="HMA_dom_sf"/>
</dbReference>
<dbReference type="GO" id="GO:0046872">
    <property type="term" value="F:metal ion binding"/>
    <property type="evidence" value="ECO:0007669"/>
    <property type="project" value="UniProtKB-KW"/>
</dbReference>
<proteinExistence type="predicted"/>
<evidence type="ECO:0000313" key="4">
    <source>
        <dbReference type="Proteomes" id="UP000236634"/>
    </source>
</evidence>
<gene>
    <name evidence="3" type="ORF">BFS16_10185</name>
</gene>
<evidence type="ECO:0000259" key="2">
    <source>
        <dbReference type="PROSITE" id="PS50846"/>
    </source>
</evidence>
<sequence length="70" mass="7776">MEKKTFTINGMACEHCKAMVEKRLSCLIGVESAKVDLAHHTAEVAYDEELISPKEMKKAVDEAGYDFQVG</sequence>
<dbReference type="AlphaFoldDB" id="A0A2K0XE86"/>
<dbReference type="EMBL" id="NBAX01000009">
    <property type="protein sequence ID" value="PNP92851.1"/>
    <property type="molecule type" value="Genomic_DNA"/>
</dbReference>
<keyword evidence="1" id="KW-0479">Metal-binding</keyword>
<dbReference type="Gene3D" id="3.30.70.100">
    <property type="match status" value="1"/>
</dbReference>